<reference evidence="4" key="2">
    <citation type="submission" date="2020-09" db="EMBL/GenBank/DDBJ databases">
        <authorList>
            <person name="Sun Q."/>
            <person name="Zhou Y."/>
        </authorList>
    </citation>
    <scope>NUCLEOTIDE SEQUENCE</scope>
    <source>
        <strain evidence="4">CGMCC 1.12987</strain>
    </source>
</reference>
<dbReference type="Pfam" id="PF13616">
    <property type="entry name" value="Rotamase_3"/>
    <property type="match status" value="1"/>
</dbReference>
<organism evidence="4 5">
    <name type="scientific">Paenibacillus abyssi</name>
    <dbReference type="NCBI Taxonomy" id="1340531"/>
    <lineage>
        <taxon>Bacteria</taxon>
        <taxon>Bacillati</taxon>
        <taxon>Bacillota</taxon>
        <taxon>Bacilli</taxon>
        <taxon>Bacillales</taxon>
        <taxon>Paenibacillaceae</taxon>
        <taxon>Paenibacillus</taxon>
    </lineage>
</organism>
<dbReference type="InterPro" id="IPR046357">
    <property type="entry name" value="PPIase_dom_sf"/>
</dbReference>
<dbReference type="AlphaFoldDB" id="A0A917G5U8"/>
<dbReference type="InterPro" id="IPR027304">
    <property type="entry name" value="Trigger_fact/SurA_dom_sf"/>
</dbReference>
<evidence type="ECO:0000313" key="5">
    <source>
        <dbReference type="Proteomes" id="UP000644756"/>
    </source>
</evidence>
<evidence type="ECO:0000256" key="2">
    <source>
        <dbReference type="SAM" id="MobiDB-lite"/>
    </source>
</evidence>
<dbReference type="Proteomes" id="UP000644756">
    <property type="component" value="Unassembled WGS sequence"/>
</dbReference>
<evidence type="ECO:0000313" key="4">
    <source>
        <dbReference type="EMBL" id="GGG24629.1"/>
    </source>
</evidence>
<name>A0A917G5U8_9BACL</name>
<dbReference type="RefSeq" id="WP_188533475.1">
    <property type="nucleotide sequence ID" value="NZ_BMGR01000021.1"/>
</dbReference>
<feature type="region of interest" description="Disordered" evidence="2">
    <location>
        <begin position="331"/>
        <end position="378"/>
    </location>
</feature>
<keyword evidence="5" id="KW-1185">Reference proteome</keyword>
<sequence>MLHNKRKSVWRQKWLLIVAAVLVVAIVAGCGAKNEEGNEGAAGTGTDSGNVVATYKDGQVTETEFNKYTTFFGFMNPQYEMILSIPQYKEQFLKEYVGYKVLYDRASDELKEETNAEADTFEEQFKTAVESQPEMKAKLDAAGLTIEEAKQYYHLIITVMKDAESKVTDEQVKAEYDKNPENYTKASVRHILVGISDPTTGEETRKMEEALARANEVKDKLENGGDWNALAKEYSDDPGSKENGGLYEDVAVGGWAAGFKEAALSQPIGEIGEPVETEFGYHVMKVEKREEQTFEQLPEETKTSLKQTVAGTVLNEFMTNELPDLEVVVTLPKEEVTEPAPTEGEGNAPAEGEGNAPAEGEGNASTGNNAAGSDAAAE</sequence>
<dbReference type="InterPro" id="IPR050245">
    <property type="entry name" value="PrsA_foldase"/>
</dbReference>
<dbReference type="PROSITE" id="PS51257">
    <property type="entry name" value="PROKAR_LIPOPROTEIN"/>
    <property type="match status" value="1"/>
</dbReference>
<gene>
    <name evidence="4" type="ORF">GCM10010916_46430</name>
</gene>
<dbReference type="SUPFAM" id="SSF54534">
    <property type="entry name" value="FKBP-like"/>
    <property type="match status" value="1"/>
</dbReference>
<accession>A0A917G5U8</accession>
<dbReference type="EMBL" id="BMGR01000021">
    <property type="protein sequence ID" value="GGG24629.1"/>
    <property type="molecule type" value="Genomic_DNA"/>
</dbReference>
<protein>
    <recommendedName>
        <fullName evidence="3">PpiC domain-containing protein</fullName>
    </recommendedName>
</protein>
<evidence type="ECO:0000259" key="3">
    <source>
        <dbReference type="PROSITE" id="PS50198"/>
    </source>
</evidence>
<feature type="compositionally biased region" description="Low complexity" evidence="2">
    <location>
        <begin position="338"/>
        <end position="364"/>
    </location>
</feature>
<dbReference type="InterPro" id="IPR000297">
    <property type="entry name" value="PPIase_PpiC"/>
</dbReference>
<dbReference type="PROSITE" id="PS50198">
    <property type="entry name" value="PPIC_PPIASE_2"/>
    <property type="match status" value="1"/>
</dbReference>
<dbReference type="Gene3D" id="3.10.50.40">
    <property type="match status" value="1"/>
</dbReference>
<dbReference type="SUPFAM" id="SSF109998">
    <property type="entry name" value="Triger factor/SurA peptide-binding domain-like"/>
    <property type="match status" value="1"/>
</dbReference>
<dbReference type="GO" id="GO:0003755">
    <property type="term" value="F:peptidyl-prolyl cis-trans isomerase activity"/>
    <property type="evidence" value="ECO:0007669"/>
    <property type="project" value="UniProtKB-KW"/>
</dbReference>
<reference evidence="4" key="1">
    <citation type="journal article" date="2014" name="Int. J. Syst. Evol. Microbiol.">
        <title>Complete genome sequence of Corynebacterium casei LMG S-19264T (=DSM 44701T), isolated from a smear-ripened cheese.</title>
        <authorList>
            <consortium name="US DOE Joint Genome Institute (JGI-PGF)"/>
            <person name="Walter F."/>
            <person name="Albersmeier A."/>
            <person name="Kalinowski J."/>
            <person name="Ruckert C."/>
        </authorList>
    </citation>
    <scope>NUCLEOTIDE SEQUENCE</scope>
    <source>
        <strain evidence="4">CGMCC 1.12987</strain>
    </source>
</reference>
<keyword evidence="1" id="KW-0413">Isomerase</keyword>
<dbReference type="PANTHER" id="PTHR47245">
    <property type="entry name" value="PEPTIDYLPROLYL ISOMERASE"/>
    <property type="match status" value="1"/>
</dbReference>
<feature type="domain" description="PpiC" evidence="3">
    <location>
        <begin position="183"/>
        <end position="288"/>
    </location>
</feature>
<evidence type="ECO:0000256" key="1">
    <source>
        <dbReference type="PROSITE-ProRule" id="PRU00278"/>
    </source>
</evidence>
<proteinExistence type="predicted"/>
<dbReference type="PANTHER" id="PTHR47245:SF2">
    <property type="entry name" value="PEPTIDYL-PROLYL CIS-TRANS ISOMERASE HP_0175-RELATED"/>
    <property type="match status" value="1"/>
</dbReference>
<keyword evidence="1" id="KW-0697">Rotamase</keyword>
<comment type="caution">
    <text evidence="4">The sequence shown here is derived from an EMBL/GenBank/DDBJ whole genome shotgun (WGS) entry which is preliminary data.</text>
</comment>